<name>A0A6M1REP7_9GAMM</name>
<dbReference type="NCBIfam" id="NF010242">
    <property type="entry name" value="PRK13689.1"/>
    <property type="match status" value="1"/>
</dbReference>
<dbReference type="Gene3D" id="1.10.3390.10">
    <property type="entry name" value="YejL-like"/>
    <property type="match status" value="1"/>
</dbReference>
<accession>A0A6M1REP7</accession>
<keyword evidence="3" id="KW-1185">Reference proteome</keyword>
<dbReference type="RefSeq" id="WP_002541087.1">
    <property type="nucleotide sequence ID" value="NZ_JAALDL010000010.1"/>
</dbReference>
<evidence type="ECO:0000256" key="1">
    <source>
        <dbReference type="HAMAP-Rule" id="MF_00816"/>
    </source>
</evidence>
<dbReference type="Proteomes" id="UP000473008">
    <property type="component" value="Unassembled WGS sequence"/>
</dbReference>
<dbReference type="PIRSF" id="PIRSF006188">
    <property type="entry name" value="UCP006188"/>
    <property type="match status" value="1"/>
</dbReference>
<dbReference type="InterPro" id="IPR009857">
    <property type="entry name" value="UPF0352"/>
</dbReference>
<dbReference type="InterPro" id="IPR023202">
    <property type="entry name" value="YejL_sf"/>
</dbReference>
<reference evidence="2 3" key="1">
    <citation type="submission" date="2020-02" db="EMBL/GenBank/DDBJ databases">
        <title>The draft genome of Grimontia sedimenta sp. nov., isolated from benthic sediments near coral reefs south of Kuwait.</title>
        <authorList>
            <person name="Mahmoud H.M."/>
            <person name="Jose L."/>
            <person name="Eapen S."/>
        </authorList>
    </citation>
    <scope>NUCLEOTIDE SEQUENCE [LARGE SCALE GENOMIC DNA]</scope>
    <source>
        <strain evidence="2 3">S25</strain>
    </source>
</reference>
<comment type="caution">
    <text evidence="2">The sequence shown here is derived from an EMBL/GenBank/DDBJ whole genome shotgun (WGS) entry which is preliminary data.</text>
</comment>
<proteinExistence type="inferred from homology"/>
<protein>
    <recommendedName>
        <fullName evidence="1">UPF0352 protein G5S52_13720</fullName>
    </recommendedName>
</protein>
<sequence length="72" mass="7950">MPVTSKYQDKNVEQILNDVVNVLEKHKVSTDLSLMVVGNIATNIINNNLPAAQRQLIAEKFAQALLSSIDTE</sequence>
<dbReference type="HAMAP" id="MF_00816">
    <property type="entry name" value="UPF0352"/>
    <property type="match status" value="1"/>
</dbReference>
<dbReference type="SUPFAM" id="SSF158651">
    <property type="entry name" value="YejL-like"/>
    <property type="match status" value="1"/>
</dbReference>
<dbReference type="Pfam" id="PF07208">
    <property type="entry name" value="DUF1414"/>
    <property type="match status" value="1"/>
</dbReference>
<comment type="similarity">
    <text evidence="1">Belongs to the UPF0352 family.</text>
</comment>
<organism evidence="2 3">
    <name type="scientific">Grimontia sedimenti</name>
    <dbReference type="NCBI Taxonomy" id="2711294"/>
    <lineage>
        <taxon>Bacteria</taxon>
        <taxon>Pseudomonadati</taxon>
        <taxon>Pseudomonadota</taxon>
        <taxon>Gammaproteobacteria</taxon>
        <taxon>Vibrionales</taxon>
        <taxon>Vibrionaceae</taxon>
        <taxon>Grimontia</taxon>
    </lineage>
</organism>
<dbReference type="AlphaFoldDB" id="A0A6M1REP7"/>
<gene>
    <name evidence="2" type="ORF">G5S52_13720</name>
</gene>
<evidence type="ECO:0000313" key="3">
    <source>
        <dbReference type="Proteomes" id="UP000473008"/>
    </source>
</evidence>
<evidence type="ECO:0000313" key="2">
    <source>
        <dbReference type="EMBL" id="NGN98664.1"/>
    </source>
</evidence>
<dbReference type="EMBL" id="JAALDL010000010">
    <property type="protein sequence ID" value="NGN98664.1"/>
    <property type="molecule type" value="Genomic_DNA"/>
</dbReference>